<name>T1AJ53_9ZZZZ</name>
<dbReference type="InterPro" id="IPR033455">
    <property type="entry name" value="AbiEi_3_N"/>
</dbReference>
<protein>
    <recommendedName>
        <fullName evidence="1">Transcriptional regulator AbiEi antitoxin N-terminal domain-containing protein</fullName>
    </recommendedName>
</protein>
<comment type="caution">
    <text evidence="2">The sequence shown here is derived from an EMBL/GenBank/DDBJ whole genome shotgun (WGS) entry which is preliminary data.</text>
</comment>
<reference evidence="2" key="2">
    <citation type="journal article" date="2014" name="ISME J.">
        <title>Microbial stratification in low pH oxic and suboxic macroscopic growths along an acid mine drainage.</title>
        <authorList>
            <person name="Mendez-Garcia C."/>
            <person name="Mesa V."/>
            <person name="Sprenger R.R."/>
            <person name="Richter M."/>
            <person name="Diez M.S."/>
            <person name="Solano J."/>
            <person name="Bargiela R."/>
            <person name="Golyshina O.V."/>
            <person name="Manteca A."/>
            <person name="Ramos J.L."/>
            <person name="Gallego J.R."/>
            <person name="Llorente I."/>
            <person name="Martins Dos Santos V.A."/>
            <person name="Jensen O.N."/>
            <person name="Pelaez A.I."/>
            <person name="Sanchez J."/>
            <person name="Ferrer M."/>
        </authorList>
    </citation>
    <scope>NUCLEOTIDE SEQUENCE</scope>
</reference>
<evidence type="ECO:0000313" key="2">
    <source>
        <dbReference type="EMBL" id="EQD57312.1"/>
    </source>
</evidence>
<dbReference type="AlphaFoldDB" id="T1AJ53"/>
<sequence length="293" mass="33490">MAVLYEYDILHSMTKQTESKLKWLEREVPEGLVVTAAWLTEHGYSSSLRSQYLRAGWLVQPVRGVFRRARGDLRWEQVVISLQTLLDFPVVVGGRTALELQGYAHFLSQEQREVHLYGQKPLPGWMDKLPLDQKFIFHKSTRLFRSDPVTRGMAGLNWNGKTGQSTGADPEQGSVNRMPWGQWDWPLTVSTPERALFELLDELPDAESFQVVDKLAEGLASLSPNRLQKLLAACHSVKVKRLFFFFADRHKPAWLKRIDREAVDLGTGDRMLVRGGRFDPVHRITVPEDLDAI</sequence>
<accession>T1AJ53</accession>
<dbReference type="InterPro" id="IPR021561">
    <property type="entry name" value="AbiEi_3"/>
</dbReference>
<dbReference type="Pfam" id="PF17194">
    <property type="entry name" value="AbiEi_3_N"/>
    <property type="match status" value="1"/>
</dbReference>
<organism evidence="2">
    <name type="scientific">mine drainage metagenome</name>
    <dbReference type="NCBI Taxonomy" id="410659"/>
    <lineage>
        <taxon>unclassified sequences</taxon>
        <taxon>metagenomes</taxon>
        <taxon>ecological metagenomes</taxon>
    </lineage>
</organism>
<reference evidence="2" key="1">
    <citation type="submission" date="2013-08" db="EMBL/GenBank/DDBJ databases">
        <authorList>
            <person name="Mendez C."/>
            <person name="Richter M."/>
            <person name="Ferrer M."/>
            <person name="Sanchez J."/>
        </authorList>
    </citation>
    <scope>NUCLEOTIDE SEQUENCE</scope>
</reference>
<dbReference type="Pfam" id="PF11459">
    <property type="entry name" value="AbiEi_3"/>
    <property type="match status" value="1"/>
</dbReference>
<feature type="domain" description="Transcriptional regulator AbiEi antitoxin N-terminal" evidence="1">
    <location>
        <begin position="18"/>
        <end position="108"/>
    </location>
</feature>
<gene>
    <name evidence="2" type="ORF">B1B_08869</name>
</gene>
<dbReference type="EMBL" id="AUZY01005822">
    <property type="protein sequence ID" value="EQD57312.1"/>
    <property type="molecule type" value="Genomic_DNA"/>
</dbReference>
<evidence type="ECO:0000259" key="1">
    <source>
        <dbReference type="Pfam" id="PF17194"/>
    </source>
</evidence>
<proteinExistence type="predicted"/>